<keyword evidence="2" id="KW-1185">Reference proteome</keyword>
<comment type="caution">
    <text evidence="1">The sequence shown here is derived from an EMBL/GenBank/DDBJ whole genome shotgun (WGS) entry which is preliminary data.</text>
</comment>
<proteinExistence type="predicted"/>
<accession>A0ABV0JH37</accession>
<dbReference type="RefSeq" id="WP_190435152.1">
    <property type="nucleotide sequence ID" value="NZ_JAMPKM010000071.1"/>
</dbReference>
<evidence type="ECO:0000313" key="1">
    <source>
        <dbReference type="EMBL" id="MEP0821109.1"/>
    </source>
</evidence>
<name>A0ABV0JH37_9CYAN</name>
<gene>
    <name evidence="1" type="ORF">NC998_29125</name>
</gene>
<protein>
    <submittedName>
        <fullName evidence="1">Uncharacterized protein</fullName>
    </submittedName>
</protein>
<reference evidence="1 2" key="1">
    <citation type="submission" date="2022-04" db="EMBL/GenBank/DDBJ databases">
        <title>Positive selection, recombination, and allopatry shape intraspecific diversity of widespread and dominant cyanobacteria.</title>
        <authorList>
            <person name="Wei J."/>
            <person name="Shu W."/>
            <person name="Hu C."/>
        </authorList>
    </citation>
    <scope>NUCLEOTIDE SEQUENCE [LARGE SCALE GENOMIC DNA]</scope>
    <source>
        <strain evidence="1 2">GB2-A4</strain>
    </source>
</reference>
<dbReference type="Proteomes" id="UP001464891">
    <property type="component" value="Unassembled WGS sequence"/>
</dbReference>
<evidence type="ECO:0000313" key="2">
    <source>
        <dbReference type="Proteomes" id="UP001464891"/>
    </source>
</evidence>
<sequence length="309" mass="35427">MNTINNQNKFSIKNYLNEDFSENSSFLLQFCASEVHDKPLLFDHVNLALDYFDTEKIIISEPLVNELKAGYSYLTASIVCLDALIDNQPLGSNLTNPEIAKALSLLLVGSLNRFRNFATLAGIKDSKISSSINLLFSDLANALYEGEKNSKLISSMDIQSDREIIVNSARHVLFLFELVATACCKQVPQYICDAIKDFIYLTKLEDDLTDWKEDFISGRYNSSFLKECFIKFDHTPSIEELENLIYINGYYELWLSKIAIDFESVKDKLRISEKRESLLVKYTDTYQSGIKQRISEIIAEKRRYLETTT</sequence>
<organism evidence="1 2">
    <name type="scientific">Trichocoleus desertorum GB2-A4</name>
    <dbReference type="NCBI Taxonomy" id="2933944"/>
    <lineage>
        <taxon>Bacteria</taxon>
        <taxon>Bacillati</taxon>
        <taxon>Cyanobacteriota</taxon>
        <taxon>Cyanophyceae</taxon>
        <taxon>Leptolyngbyales</taxon>
        <taxon>Trichocoleusaceae</taxon>
        <taxon>Trichocoleus</taxon>
    </lineage>
</organism>
<dbReference type="EMBL" id="JAMPKM010000071">
    <property type="protein sequence ID" value="MEP0821109.1"/>
    <property type="molecule type" value="Genomic_DNA"/>
</dbReference>